<dbReference type="AlphaFoldDB" id="D8RMK9"/>
<organism evidence="5">
    <name type="scientific">Selaginella moellendorffii</name>
    <name type="common">Spikemoss</name>
    <dbReference type="NCBI Taxonomy" id="88036"/>
    <lineage>
        <taxon>Eukaryota</taxon>
        <taxon>Viridiplantae</taxon>
        <taxon>Streptophyta</taxon>
        <taxon>Embryophyta</taxon>
        <taxon>Tracheophyta</taxon>
        <taxon>Lycopodiopsida</taxon>
        <taxon>Selaginellales</taxon>
        <taxon>Selaginellaceae</taxon>
        <taxon>Selaginella</taxon>
    </lineage>
</organism>
<evidence type="ECO:0000256" key="2">
    <source>
        <dbReference type="PIRSR" id="PIRSR613078-1"/>
    </source>
</evidence>
<dbReference type="SUPFAM" id="SSF53254">
    <property type="entry name" value="Phosphoglycerate mutase-like"/>
    <property type="match status" value="1"/>
</dbReference>
<evidence type="ECO:0000313" key="5">
    <source>
        <dbReference type="Proteomes" id="UP000001514"/>
    </source>
</evidence>
<reference evidence="4 5" key="1">
    <citation type="journal article" date="2011" name="Science">
        <title>The Selaginella genome identifies genetic changes associated with the evolution of vascular plants.</title>
        <authorList>
            <person name="Banks J.A."/>
            <person name="Nishiyama T."/>
            <person name="Hasebe M."/>
            <person name="Bowman J.L."/>
            <person name="Gribskov M."/>
            <person name="dePamphilis C."/>
            <person name="Albert V.A."/>
            <person name="Aono N."/>
            <person name="Aoyama T."/>
            <person name="Ambrose B.A."/>
            <person name="Ashton N.W."/>
            <person name="Axtell M.J."/>
            <person name="Barker E."/>
            <person name="Barker M.S."/>
            <person name="Bennetzen J.L."/>
            <person name="Bonawitz N.D."/>
            <person name="Chapple C."/>
            <person name="Cheng C."/>
            <person name="Correa L.G."/>
            <person name="Dacre M."/>
            <person name="DeBarry J."/>
            <person name="Dreyer I."/>
            <person name="Elias M."/>
            <person name="Engstrom E.M."/>
            <person name="Estelle M."/>
            <person name="Feng L."/>
            <person name="Finet C."/>
            <person name="Floyd S.K."/>
            <person name="Frommer W.B."/>
            <person name="Fujita T."/>
            <person name="Gramzow L."/>
            <person name="Gutensohn M."/>
            <person name="Harholt J."/>
            <person name="Hattori M."/>
            <person name="Heyl A."/>
            <person name="Hirai T."/>
            <person name="Hiwatashi Y."/>
            <person name="Ishikawa M."/>
            <person name="Iwata M."/>
            <person name="Karol K.G."/>
            <person name="Koehler B."/>
            <person name="Kolukisaoglu U."/>
            <person name="Kubo M."/>
            <person name="Kurata T."/>
            <person name="Lalonde S."/>
            <person name="Li K."/>
            <person name="Li Y."/>
            <person name="Litt A."/>
            <person name="Lyons E."/>
            <person name="Manning G."/>
            <person name="Maruyama T."/>
            <person name="Michael T.P."/>
            <person name="Mikami K."/>
            <person name="Miyazaki S."/>
            <person name="Morinaga S."/>
            <person name="Murata T."/>
            <person name="Mueller-Roeber B."/>
            <person name="Nelson D.R."/>
            <person name="Obara M."/>
            <person name="Oguri Y."/>
            <person name="Olmstead R.G."/>
            <person name="Onodera N."/>
            <person name="Petersen B.L."/>
            <person name="Pils B."/>
            <person name="Prigge M."/>
            <person name="Rensing S.A."/>
            <person name="Riano-Pachon D.M."/>
            <person name="Roberts A.W."/>
            <person name="Sato Y."/>
            <person name="Scheller H.V."/>
            <person name="Schulz B."/>
            <person name="Schulz C."/>
            <person name="Shakirov E.V."/>
            <person name="Shibagaki N."/>
            <person name="Shinohara N."/>
            <person name="Shippen D.E."/>
            <person name="Soerensen I."/>
            <person name="Sotooka R."/>
            <person name="Sugimoto N."/>
            <person name="Sugita M."/>
            <person name="Sumikawa N."/>
            <person name="Tanurdzic M."/>
            <person name="Theissen G."/>
            <person name="Ulvskov P."/>
            <person name="Wakazuki S."/>
            <person name="Weng J.K."/>
            <person name="Willats W.W."/>
            <person name="Wipf D."/>
            <person name="Wolf P.G."/>
            <person name="Yang L."/>
            <person name="Zimmer A.D."/>
            <person name="Zhu Q."/>
            <person name="Mitros T."/>
            <person name="Hellsten U."/>
            <person name="Loque D."/>
            <person name="Otillar R."/>
            <person name="Salamov A."/>
            <person name="Schmutz J."/>
            <person name="Shapiro H."/>
            <person name="Lindquist E."/>
            <person name="Lucas S."/>
            <person name="Rokhsar D."/>
            <person name="Grigoriev I.V."/>
        </authorList>
    </citation>
    <scope>NUCLEOTIDE SEQUENCE [LARGE SCALE GENOMIC DNA]</scope>
</reference>
<sequence length="327" mass="35376">MADIVAPCSCSSAASSSASAQFARSWWSFSLNLGGSCIASSKRRRNSGNVGFVIRASASSHDASTSTAASSSNSAAKESGRLSLNGSSSYATRALEWVTGTALDFRGATDPLIPTPLAAGKRFFLVRHGLSSWNEEGRIQGSSDKSVLTEIGVSQAQRCKHALSKIKFDKCYASPISRAKSSAEIMWSGREEPLIFLESLGEANLLFLEGMKNQDARQEFPELFKAWREDPRNFNVNGVYPVVNLWGRAKKAWAEMLAGSGQTVLVVTHKSILRALICTALGLEPERFRAIDINNSGISSFTVNKLGEPMLDSLNLTAHLHADDVFY</sequence>
<dbReference type="InterPro" id="IPR029033">
    <property type="entry name" value="His_PPase_superfam"/>
</dbReference>
<dbReference type="Gramene" id="EFJ26553">
    <property type="protein sequence ID" value="EFJ26553"/>
    <property type="gene ID" value="SELMODRAFT_441792"/>
</dbReference>
<evidence type="ECO:0008006" key="6">
    <source>
        <dbReference type="Google" id="ProtNLM"/>
    </source>
</evidence>
<gene>
    <name evidence="4" type="ORF">SELMODRAFT_441792</name>
</gene>
<feature type="binding site" evidence="3">
    <location>
        <begin position="127"/>
        <end position="134"/>
    </location>
    <ligand>
        <name>substrate</name>
    </ligand>
</feature>
<protein>
    <recommendedName>
        <fullName evidence="6">Phosphoglycerate mutase-like protein</fullName>
    </recommendedName>
</protein>
<dbReference type="Gene3D" id="3.40.50.1240">
    <property type="entry name" value="Phosphoglycerate mutase-like"/>
    <property type="match status" value="1"/>
</dbReference>
<dbReference type="InterPro" id="IPR013078">
    <property type="entry name" value="His_Pase_superF_clade-1"/>
</dbReference>
<evidence type="ECO:0000256" key="3">
    <source>
        <dbReference type="PIRSR" id="PIRSR613078-2"/>
    </source>
</evidence>
<dbReference type="KEGG" id="smo:SELMODRAFT_441792"/>
<evidence type="ECO:0000256" key="1">
    <source>
        <dbReference type="ARBA" id="ARBA00038362"/>
    </source>
</evidence>
<dbReference type="Pfam" id="PF00300">
    <property type="entry name" value="His_Phos_1"/>
    <property type="match status" value="1"/>
</dbReference>
<dbReference type="GO" id="GO:0016791">
    <property type="term" value="F:phosphatase activity"/>
    <property type="evidence" value="ECO:0000318"/>
    <property type="project" value="GO_Central"/>
</dbReference>
<proteinExistence type="inferred from homology"/>
<dbReference type="eggNOG" id="KOG0235">
    <property type="taxonomic scope" value="Eukaryota"/>
</dbReference>
<accession>D8RMK9</accession>
<dbReference type="PANTHER" id="PTHR48100">
    <property type="entry name" value="BROAD-SPECIFICITY PHOSPHATASE YOR283W-RELATED"/>
    <property type="match status" value="1"/>
</dbReference>
<keyword evidence="5" id="KW-1185">Reference proteome</keyword>
<name>D8RMK9_SELML</name>
<dbReference type="CDD" id="cd07067">
    <property type="entry name" value="HP_PGM_like"/>
    <property type="match status" value="1"/>
</dbReference>
<dbReference type="EMBL" id="GL377584">
    <property type="protein sequence ID" value="EFJ26553.1"/>
    <property type="molecule type" value="Genomic_DNA"/>
</dbReference>
<feature type="binding site" evidence="3">
    <location>
        <position position="178"/>
    </location>
    <ligand>
        <name>substrate</name>
    </ligand>
</feature>
<dbReference type="STRING" id="88036.D8RMK9"/>
<dbReference type="Proteomes" id="UP000001514">
    <property type="component" value="Unassembled WGS sequence"/>
</dbReference>
<feature type="active site" description="Proton donor/acceptor" evidence="2">
    <location>
        <position position="202"/>
    </location>
</feature>
<feature type="active site" description="Tele-phosphohistidine intermediate" evidence="2">
    <location>
        <position position="128"/>
    </location>
</feature>
<evidence type="ECO:0000313" key="4">
    <source>
        <dbReference type="EMBL" id="EFJ26553.1"/>
    </source>
</evidence>
<comment type="similarity">
    <text evidence="1">Belongs to the phosphoglycerate mutase family.</text>
</comment>
<dbReference type="SMART" id="SM00855">
    <property type="entry name" value="PGAM"/>
    <property type="match status" value="1"/>
</dbReference>
<dbReference type="HOGENOM" id="CLU_850999_0_0_1"/>
<dbReference type="InterPro" id="IPR050275">
    <property type="entry name" value="PGM_Phosphatase"/>
</dbReference>
<dbReference type="OrthoDB" id="354304at2759"/>
<dbReference type="InParanoid" id="D8RMK9"/>
<dbReference type="OMA" id="YSKTGGY"/>
<dbReference type="PANTHER" id="PTHR48100:SF27">
    <property type="entry name" value="OS01G0237100 PROTEIN"/>
    <property type="match status" value="1"/>
</dbReference>